<keyword evidence="3" id="KW-1185">Reference proteome</keyword>
<sequence length="128" mass="14078">MGDTHVDQETASHHTTQLQSERASVEEWLQRRRQETPCSSLVSRRPHRDRCHGIGCGAGASRSQARLGSSHSQPHPPSRSLSHLETSEKASFPFNSLAGLHWVHPVQSDPIQSTGLLCCVLYAVLSTC</sequence>
<organism evidence="2 3">
    <name type="scientific">Panicum hallii var. hallii</name>
    <dbReference type="NCBI Taxonomy" id="1504633"/>
    <lineage>
        <taxon>Eukaryota</taxon>
        <taxon>Viridiplantae</taxon>
        <taxon>Streptophyta</taxon>
        <taxon>Embryophyta</taxon>
        <taxon>Tracheophyta</taxon>
        <taxon>Spermatophyta</taxon>
        <taxon>Magnoliopsida</taxon>
        <taxon>Liliopsida</taxon>
        <taxon>Poales</taxon>
        <taxon>Poaceae</taxon>
        <taxon>PACMAD clade</taxon>
        <taxon>Panicoideae</taxon>
        <taxon>Panicodae</taxon>
        <taxon>Paniceae</taxon>
        <taxon>Panicinae</taxon>
        <taxon>Panicum</taxon>
        <taxon>Panicum sect. Panicum</taxon>
    </lineage>
</organism>
<feature type="compositionally biased region" description="Polar residues" evidence="1">
    <location>
        <begin position="13"/>
        <end position="22"/>
    </location>
</feature>
<feature type="region of interest" description="Disordered" evidence="1">
    <location>
        <begin position="1"/>
        <end position="86"/>
    </location>
</feature>
<feature type="compositionally biased region" description="Basic and acidic residues" evidence="1">
    <location>
        <begin position="1"/>
        <end position="12"/>
    </location>
</feature>
<name>A0A2T7FE23_9POAL</name>
<evidence type="ECO:0000313" key="2">
    <source>
        <dbReference type="EMBL" id="PUZ78338.1"/>
    </source>
</evidence>
<gene>
    <name evidence="2" type="ORF">GQ55_1G444500</name>
</gene>
<dbReference type="Proteomes" id="UP000244336">
    <property type="component" value="Chromosome 1"/>
</dbReference>
<feature type="compositionally biased region" description="Basic and acidic residues" evidence="1">
    <location>
        <begin position="23"/>
        <end position="35"/>
    </location>
</feature>
<reference evidence="2 3" key="1">
    <citation type="submission" date="2018-04" db="EMBL/GenBank/DDBJ databases">
        <title>WGS assembly of Panicum hallii var. hallii HAL2.</title>
        <authorList>
            <person name="Lovell J."/>
            <person name="Jenkins J."/>
            <person name="Lowry D."/>
            <person name="Mamidi S."/>
            <person name="Sreedasyam A."/>
            <person name="Weng X."/>
            <person name="Barry K."/>
            <person name="Bonette J."/>
            <person name="Campitelli B."/>
            <person name="Daum C."/>
            <person name="Gordon S."/>
            <person name="Gould B."/>
            <person name="Lipzen A."/>
            <person name="MacQueen A."/>
            <person name="Palacio-Mejia J."/>
            <person name="Plott C."/>
            <person name="Shakirov E."/>
            <person name="Shu S."/>
            <person name="Yoshinaga Y."/>
            <person name="Zane M."/>
            <person name="Rokhsar D."/>
            <person name="Grimwood J."/>
            <person name="Schmutz J."/>
            <person name="Juenger T."/>
        </authorList>
    </citation>
    <scope>NUCLEOTIDE SEQUENCE [LARGE SCALE GENOMIC DNA]</scope>
    <source>
        <strain evidence="3">cv. HAL2</strain>
    </source>
</reference>
<accession>A0A2T7FE23</accession>
<dbReference type="EMBL" id="CM009749">
    <property type="protein sequence ID" value="PUZ78338.1"/>
    <property type="molecule type" value="Genomic_DNA"/>
</dbReference>
<dbReference type="AlphaFoldDB" id="A0A2T7FE23"/>
<evidence type="ECO:0000256" key="1">
    <source>
        <dbReference type="SAM" id="MobiDB-lite"/>
    </source>
</evidence>
<evidence type="ECO:0000313" key="3">
    <source>
        <dbReference type="Proteomes" id="UP000244336"/>
    </source>
</evidence>
<feature type="compositionally biased region" description="Low complexity" evidence="1">
    <location>
        <begin position="67"/>
        <end position="84"/>
    </location>
</feature>
<proteinExistence type="predicted"/>
<protein>
    <submittedName>
        <fullName evidence="2">Uncharacterized protein</fullName>
    </submittedName>
</protein>
<dbReference type="Gramene" id="PUZ78338">
    <property type="protein sequence ID" value="PUZ78338"/>
    <property type="gene ID" value="GQ55_1G444500"/>
</dbReference>